<evidence type="ECO:0000256" key="1">
    <source>
        <dbReference type="SAM" id="MobiDB-lite"/>
    </source>
</evidence>
<reference evidence="3 4" key="1">
    <citation type="submission" date="2020-03" db="EMBL/GenBank/DDBJ databases">
        <title>WGS of actinomycetes isolated from Thailand.</title>
        <authorList>
            <person name="Thawai C."/>
        </authorList>
    </citation>
    <scope>NUCLEOTIDE SEQUENCE [LARGE SCALE GENOMIC DNA]</scope>
    <source>
        <strain evidence="3 4">SBST2-5</strain>
    </source>
</reference>
<comment type="caution">
    <text evidence="3">The sequence shown here is derived from an EMBL/GenBank/DDBJ whole genome shotgun (WGS) entry which is preliminary data.</text>
</comment>
<dbReference type="Proteomes" id="UP000730591">
    <property type="component" value="Unassembled WGS sequence"/>
</dbReference>
<organism evidence="3 4">
    <name type="scientific">Streptomyces composti</name>
    <dbReference type="NCBI Taxonomy" id="2720025"/>
    <lineage>
        <taxon>Bacteria</taxon>
        <taxon>Bacillati</taxon>
        <taxon>Actinomycetota</taxon>
        <taxon>Actinomycetes</taxon>
        <taxon>Kitasatosporales</taxon>
        <taxon>Streptomycetaceae</taxon>
        <taxon>Streptomyces</taxon>
    </lineage>
</organism>
<proteinExistence type="predicted"/>
<dbReference type="EMBL" id="JAATEM010000010">
    <property type="protein sequence ID" value="NJP50421.1"/>
    <property type="molecule type" value="Genomic_DNA"/>
</dbReference>
<evidence type="ECO:0000313" key="3">
    <source>
        <dbReference type="EMBL" id="NJP50421.1"/>
    </source>
</evidence>
<evidence type="ECO:0000256" key="2">
    <source>
        <dbReference type="SAM" id="Phobius"/>
    </source>
</evidence>
<keyword evidence="4" id="KW-1185">Reference proteome</keyword>
<evidence type="ECO:0000313" key="4">
    <source>
        <dbReference type="Proteomes" id="UP000730591"/>
    </source>
</evidence>
<keyword evidence="2" id="KW-0812">Transmembrane</keyword>
<accession>A0ABX1A4U3</accession>
<sequence length="93" mass="10119">MYFDEDEPVFRRSKWGTSNYEYNPRNPVGCALTVISVLVAGVVMLLMYHHAGPFAHPSDPTPTWSEPEDGLPIIPPPHAATGDPVFSGAPSDP</sequence>
<feature type="region of interest" description="Disordered" evidence="1">
    <location>
        <begin position="57"/>
        <end position="93"/>
    </location>
</feature>
<dbReference type="RefSeq" id="WP_167993152.1">
    <property type="nucleotide sequence ID" value="NZ_JAATEM010000010.1"/>
</dbReference>
<keyword evidence="2" id="KW-0472">Membrane</keyword>
<keyword evidence="2" id="KW-1133">Transmembrane helix</keyword>
<feature type="transmembrane region" description="Helical" evidence="2">
    <location>
        <begin position="26"/>
        <end position="48"/>
    </location>
</feature>
<name>A0ABX1A4U3_9ACTN</name>
<protein>
    <submittedName>
        <fullName evidence="3">Uncharacterized protein</fullName>
    </submittedName>
</protein>
<gene>
    <name evidence="3" type="ORF">HCJ93_10140</name>
</gene>